<dbReference type="AlphaFoldDB" id="A0A427YAZ3"/>
<comment type="caution">
    <text evidence="2">The sequence shown here is derived from an EMBL/GenBank/DDBJ whole genome shotgun (WGS) entry which is preliminary data.</text>
</comment>
<accession>A0A427YAZ3</accession>
<gene>
    <name evidence="2" type="ORF">EHS24_000703</name>
</gene>
<proteinExistence type="predicted"/>
<dbReference type="EMBL" id="RSCE01000001">
    <property type="protein sequence ID" value="RSH88174.1"/>
    <property type="molecule type" value="Genomic_DNA"/>
</dbReference>
<sequence length="147" mass="16402">MVMALCGPCGRVHDTDDVCNSSCGCCDFIARAWSSLGSLFTPRSSRRPKMRLFRRRHQDRDRELDSSDEKGQAHQRGPYGSTSSDPRSTNTSSKHDGSVSPHELCESPLEDDFNPEHGASTDNLTMATYLSMGPTWAERCLRRSNTM</sequence>
<feature type="compositionally biased region" description="Basic and acidic residues" evidence="1">
    <location>
        <begin position="58"/>
        <end position="72"/>
    </location>
</feature>
<keyword evidence="3" id="KW-1185">Reference proteome</keyword>
<organism evidence="2 3">
    <name type="scientific">Apiotrichum porosum</name>
    <dbReference type="NCBI Taxonomy" id="105984"/>
    <lineage>
        <taxon>Eukaryota</taxon>
        <taxon>Fungi</taxon>
        <taxon>Dikarya</taxon>
        <taxon>Basidiomycota</taxon>
        <taxon>Agaricomycotina</taxon>
        <taxon>Tremellomycetes</taxon>
        <taxon>Trichosporonales</taxon>
        <taxon>Trichosporonaceae</taxon>
        <taxon>Apiotrichum</taxon>
    </lineage>
</organism>
<dbReference type="RefSeq" id="XP_028480382.1">
    <property type="nucleotide sequence ID" value="XM_028616525.1"/>
</dbReference>
<protein>
    <submittedName>
        <fullName evidence="2">Uncharacterized protein</fullName>
    </submittedName>
</protein>
<feature type="compositionally biased region" description="Basic residues" evidence="1">
    <location>
        <begin position="44"/>
        <end position="57"/>
    </location>
</feature>
<evidence type="ECO:0000256" key="1">
    <source>
        <dbReference type="SAM" id="MobiDB-lite"/>
    </source>
</evidence>
<dbReference type="GeneID" id="39585246"/>
<reference evidence="2 3" key="1">
    <citation type="submission" date="2018-11" db="EMBL/GenBank/DDBJ databases">
        <title>Genome sequence of Apiotrichum porosum DSM 27194.</title>
        <authorList>
            <person name="Aliyu H."/>
            <person name="Gorte O."/>
            <person name="Ochsenreither K."/>
        </authorList>
    </citation>
    <scope>NUCLEOTIDE SEQUENCE [LARGE SCALE GENOMIC DNA]</scope>
    <source>
        <strain evidence="2 3">DSM 27194</strain>
    </source>
</reference>
<feature type="compositionally biased region" description="Polar residues" evidence="1">
    <location>
        <begin position="80"/>
        <end position="92"/>
    </location>
</feature>
<dbReference type="Proteomes" id="UP000279236">
    <property type="component" value="Unassembled WGS sequence"/>
</dbReference>
<feature type="region of interest" description="Disordered" evidence="1">
    <location>
        <begin position="44"/>
        <end position="120"/>
    </location>
</feature>
<evidence type="ECO:0000313" key="3">
    <source>
        <dbReference type="Proteomes" id="UP000279236"/>
    </source>
</evidence>
<evidence type="ECO:0000313" key="2">
    <source>
        <dbReference type="EMBL" id="RSH88174.1"/>
    </source>
</evidence>
<name>A0A427YAZ3_9TREE</name>